<dbReference type="RefSeq" id="WP_005063839.1">
    <property type="nucleotide sequence ID" value="NZ_AP022621.1"/>
</dbReference>
<dbReference type="InterPro" id="IPR036271">
    <property type="entry name" value="Tet_transcr_reg_TetR-rel_C_sf"/>
</dbReference>
<sequence>MSARDTLIASVTGLVRRRGVAGTGLNALLEDSGVSRRTIYLNFPGGKQELVAEATRLAGNELTAIIKAAGDDVDPARGIQLFIELWKAQLAETEMQAGCPVVAAVLGRTEAPEAAAVAADAFESWRKILIDRLARYDVDGETARSLASTMIAAIEGAVIMSIAAQSTEALDDVGQRLVELVRLYVPAGAKPNPHVD</sequence>
<evidence type="ECO:0000256" key="3">
    <source>
        <dbReference type="ARBA" id="ARBA00023163"/>
    </source>
</evidence>
<keyword evidence="3" id="KW-0804">Transcription</keyword>
<evidence type="ECO:0000259" key="5">
    <source>
        <dbReference type="Pfam" id="PF21993"/>
    </source>
</evidence>
<dbReference type="InterPro" id="IPR009057">
    <property type="entry name" value="Homeodomain-like_sf"/>
</dbReference>
<accession>A0A0U0YFV0</accession>
<evidence type="ECO:0000313" key="6">
    <source>
        <dbReference type="EMBL" id="CPV47397.1"/>
    </source>
</evidence>
<dbReference type="EMBL" id="CSWP01000003">
    <property type="protein sequence ID" value="CPV47397.1"/>
    <property type="molecule type" value="Genomic_DNA"/>
</dbReference>
<evidence type="ECO:0000256" key="1">
    <source>
        <dbReference type="ARBA" id="ARBA00023015"/>
    </source>
</evidence>
<dbReference type="SUPFAM" id="SSF48498">
    <property type="entry name" value="Tetracyclin repressor-like, C-terminal domain"/>
    <property type="match status" value="1"/>
</dbReference>
<dbReference type="InterPro" id="IPR001647">
    <property type="entry name" value="HTH_TetR"/>
</dbReference>
<evidence type="ECO:0000259" key="4">
    <source>
        <dbReference type="Pfam" id="PF00440"/>
    </source>
</evidence>
<dbReference type="PANTHER" id="PTHR47506">
    <property type="entry name" value="TRANSCRIPTIONAL REGULATORY PROTEIN"/>
    <property type="match status" value="1"/>
</dbReference>
<evidence type="ECO:0000256" key="2">
    <source>
        <dbReference type="ARBA" id="ARBA00023125"/>
    </source>
</evidence>
<organism evidence="6 7">
    <name type="scientific">Mycobacteroides abscessus</name>
    <dbReference type="NCBI Taxonomy" id="36809"/>
    <lineage>
        <taxon>Bacteria</taxon>
        <taxon>Bacillati</taxon>
        <taxon>Actinomycetota</taxon>
        <taxon>Actinomycetes</taxon>
        <taxon>Mycobacteriales</taxon>
        <taxon>Mycobacteriaceae</taxon>
        <taxon>Mycobacteroides</taxon>
    </lineage>
</organism>
<protein>
    <submittedName>
        <fullName evidence="6">Putative TetR-family transcriptional regulator</fullName>
    </submittedName>
</protein>
<dbReference type="PANTHER" id="PTHR47506:SF3">
    <property type="entry name" value="HTH-TYPE TRANSCRIPTIONAL REGULATOR LMRA"/>
    <property type="match status" value="1"/>
</dbReference>
<feature type="domain" description="HTH tetR-type" evidence="4">
    <location>
        <begin position="15"/>
        <end position="54"/>
    </location>
</feature>
<dbReference type="Pfam" id="PF21993">
    <property type="entry name" value="TetR_C_13_2"/>
    <property type="match status" value="1"/>
</dbReference>
<proteinExistence type="predicted"/>
<dbReference type="GO" id="GO:0003677">
    <property type="term" value="F:DNA binding"/>
    <property type="evidence" value="ECO:0007669"/>
    <property type="project" value="UniProtKB-KW"/>
</dbReference>
<dbReference type="Gene3D" id="1.10.357.10">
    <property type="entry name" value="Tetracycline Repressor, domain 2"/>
    <property type="match status" value="1"/>
</dbReference>
<reference evidence="6 7" key="1">
    <citation type="submission" date="2015-03" db="EMBL/GenBank/DDBJ databases">
        <authorList>
            <person name="Murphy D."/>
        </authorList>
    </citation>
    <scope>NUCLEOTIDE SEQUENCE [LARGE SCALE GENOMIC DNA]</scope>
    <source>
        <strain evidence="6 7">PAP088</strain>
    </source>
</reference>
<dbReference type="Proteomes" id="UP000045782">
    <property type="component" value="Unassembled WGS sequence"/>
</dbReference>
<evidence type="ECO:0000313" key="7">
    <source>
        <dbReference type="Proteomes" id="UP000045782"/>
    </source>
</evidence>
<feature type="domain" description="Transcriptional regulator LmrA/YxaF-like C-terminal" evidence="5">
    <location>
        <begin position="75"/>
        <end position="175"/>
    </location>
</feature>
<dbReference type="SUPFAM" id="SSF46689">
    <property type="entry name" value="Homeodomain-like"/>
    <property type="match status" value="1"/>
</dbReference>
<dbReference type="AlphaFoldDB" id="A0A0U0YFV0"/>
<keyword evidence="1" id="KW-0805">Transcription regulation</keyword>
<name>A0A0U0YFV0_9MYCO</name>
<dbReference type="Pfam" id="PF00440">
    <property type="entry name" value="TetR_N"/>
    <property type="match status" value="1"/>
</dbReference>
<gene>
    <name evidence="6" type="primary">yxaF_2</name>
    <name evidence="6" type="ORF">ERS075579_01879</name>
</gene>
<keyword evidence="2" id="KW-0238">DNA-binding</keyword>
<dbReference type="InterPro" id="IPR054156">
    <property type="entry name" value="YxaF_TetR_C"/>
</dbReference>